<dbReference type="EMBL" id="UOGI01000120">
    <property type="protein sequence ID" value="VAX31763.1"/>
    <property type="molecule type" value="Genomic_DNA"/>
</dbReference>
<dbReference type="CDD" id="cd04301">
    <property type="entry name" value="NAT_SF"/>
    <property type="match status" value="1"/>
</dbReference>
<evidence type="ECO:0000256" key="1">
    <source>
        <dbReference type="ARBA" id="ARBA00005395"/>
    </source>
</evidence>
<organism evidence="6">
    <name type="scientific">hydrothermal vent metagenome</name>
    <dbReference type="NCBI Taxonomy" id="652676"/>
    <lineage>
        <taxon>unclassified sequences</taxon>
        <taxon>metagenomes</taxon>
        <taxon>ecological metagenomes</taxon>
    </lineage>
</organism>
<gene>
    <name evidence="6" type="ORF">MNBD_NITROSPIRAE03-37</name>
</gene>
<accession>A0A3B1D4P6</accession>
<name>A0A3B1D4P6_9ZZZZ</name>
<feature type="domain" description="N-acetyltransferase" evidence="5">
    <location>
        <begin position="4"/>
        <end position="148"/>
    </location>
</feature>
<keyword evidence="2" id="KW-0963">Cytoplasm</keyword>
<sequence length="148" mass="16392">MTRISISEMTVSDIPEVTVIENESFSIPWPEASFFSEINNPSSICRVALAGDSLIGYICASCILGEGHILNLAVRPDYRRKGIGRMLVLSIFEELQACGCKKIFLEVRASNTSAIRLYESIGFSMLGLRRGYYFLPGEDAVIMGLQFP</sequence>
<dbReference type="InterPro" id="IPR016181">
    <property type="entry name" value="Acyl_CoA_acyltransferase"/>
</dbReference>
<dbReference type="GO" id="GO:0008080">
    <property type="term" value="F:N-acetyltransferase activity"/>
    <property type="evidence" value="ECO:0007669"/>
    <property type="project" value="InterPro"/>
</dbReference>
<protein>
    <submittedName>
        <fullName evidence="6">Ribosomal-protein-S18p-alanine acetyltransferase</fullName>
        <ecNumber evidence="6">2.3.1.-</ecNumber>
    </submittedName>
</protein>
<dbReference type="AlphaFoldDB" id="A0A3B1D4P6"/>
<dbReference type="PANTHER" id="PTHR43420:SF44">
    <property type="entry name" value="ACETYLTRANSFERASE YPEA"/>
    <property type="match status" value="1"/>
</dbReference>
<keyword evidence="3 6" id="KW-0808">Transferase</keyword>
<reference evidence="6" key="1">
    <citation type="submission" date="2018-06" db="EMBL/GenBank/DDBJ databases">
        <authorList>
            <person name="Zhirakovskaya E."/>
        </authorList>
    </citation>
    <scope>NUCLEOTIDE SEQUENCE</scope>
</reference>
<evidence type="ECO:0000256" key="4">
    <source>
        <dbReference type="ARBA" id="ARBA00023315"/>
    </source>
</evidence>
<proteinExistence type="inferred from homology"/>
<dbReference type="InterPro" id="IPR050680">
    <property type="entry name" value="YpeA/RimI_acetyltransf"/>
</dbReference>
<evidence type="ECO:0000256" key="2">
    <source>
        <dbReference type="ARBA" id="ARBA00022490"/>
    </source>
</evidence>
<evidence type="ECO:0000259" key="5">
    <source>
        <dbReference type="PROSITE" id="PS51186"/>
    </source>
</evidence>
<dbReference type="SUPFAM" id="SSF55729">
    <property type="entry name" value="Acyl-CoA N-acyltransferases (Nat)"/>
    <property type="match status" value="1"/>
</dbReference>
<dbReference type="PANTHER" id="PTHR43420">
    <property type="entry name" value="ACETYLTRANSFERASE"/>
    <property type="match status" value="1"/>
</dbReference>
<dbReference type="EC" id="2.3.1.-" evidence="6"/>
<dbReference type="Pfam" id="PF00583">
    <property type="entry name" value="Acetyltransf_1"/>
    <property type="match status" value="1"/>
</dbReference>
<dbReference type="InterPro" id="IPR006464">
    <property type="entry name" value="AcTrfase_RimI/Ard1"/>
</dbReference>
<evidence type="ECO:0000256" key="3">
    <source>
        <dbReference type="ARBA" id="ARBA00022679"/>
    </source>
</evidence>
<dbReference type="PROSITE" id="PS51186">
    <property type="entry name" value="GNAT"/>
    <property type="match status" value="1"/>
</dbReference>
<dbReference type="NCBIfam" id="TIGR01575">
    <property type="entry name" value="rimI"/>
    <property type="match status" value="1"/>
</dbReference>
<dbReference type="InterPro" id="IPR000182">
    <property type="entry name" value="GNAT_dom"/>
</dbReference>
<keyword evidence="4 6" id="KW-0012">Acyltransferase</keyword>
<dbReference type="Gene3D" id="3.40.630.30">
    <property type="match status" value="1"/>
</dbReference>
<evidence type="ECO:0000313" key="6">
    <source>
        <dbReference type="EMBL" id="VAX31763.1"/>
    </source>
</evidence>
<comment type="similarity">
    <text evidence="1">Belongs to the acetyltransferase family. RimI subfamily.</text>
</comment>